<sequence length="435" mass="49890">MASLSTLPHNVRKQIYQELINLIPSYAWPRYAVISKEMQAVVESFIFASLHLVTGDLQNFSNCLDSRRQGYLQNVTLLISLPTYSHLMGQREEDDEEHSRSSKTFNQAISSFLQVLAHWDPEKGPQSGLHLTLNVNSISDETSTSFHHGQRRRPSMTERARASVMKIDLAGAALPEVRVITALTCQGRHIELLSVLTLMSKLKGLEELDIEFENDTKYDRDVEQRRQFALGLYHYASDVTILRLRRPLHIIKSDKTHARQSRSLFHSIFRSFTQQCTSLAFDDCVDIKHFLSPFNHGAGNPSGGPSSKDEWWPHLFRFEVRYSWMIRRPYLRVSTRANALLQVHEIMLLLGRAVRCMPMLHHLKVRMYILCEGALQKISLLFDVPDEDGIARLAITGIEPTMPAIEAWRKSIRTGRELELDITVNVRQGDPMDEE</sequence>
<comment type="caution">
    <text evidence="1">The sequence shown here is derived from an EMBL/GenBank/DDBJ whole genome shotgun (WGS) entry which is preliminary data.</text>
</comment>
<protein>
    <submittedName>
        <fullName evidence="1">Uncharacterized protein</fullName>
    </submittedName>
</protein>
<name>A0ACC0V5H5_9HYPO</name>
<dbReference type="EMBL" id="CM047942">
    <property type="protein sequence ID" value="KAI9901079.1"/>
    <property type="molecule type" value="Genomic_DNA"/>
</dbReference>
<evidence type="ECO:0000313" key="2">
    <source>
        <dbReference type="Proteomes" id="UP001163324"/>
    </source>
</evidence>
<gene>
    <name evidence="1" type="ORF">N3K66_002896</name>
</gene>
<dbReference type="Proteomes" id="UP001163324">
    <property type="component" value="Chromosome 3"/>
</dbReference>
<keyword evidence="2" id="KW-1185">Reference proteome</keyword>
<proteinExistence type="predicted"/>
<accession>A0ACC0V5H5</accession>
<evidence type="ECO:0000313" key="1">
    <source>
        <dbReference type="EMBL" id="KAI9901079.1"/>
    </source>
</evidence>
<organism evidence="1 2">
    <name type="scientific">Trichothecium roseum</name>
    <dbReference type="NCBI Taxonomy" id="47278"/>
    <lineage>
        <taxon>Eukaryota</taxon>
        <taxon>Fungi</taxon>
        <taxon>Dikarya</taxon>
        <taxon>Ascomycota</taxon>
        <taxon>Pezizomycotina</taxon>
        <taxon>Sordariomycetes</taxon>
        <taxon>Hypocreomycetidae</taxon>
        <taxon>Hypocreales</taxon>
        <taxon>Hypocreales incertae sedis</taxon>
        <taxon>Trichothecium</taxon>
    </lineage>
</organism>
<reference evidence="1" key="1">
    <citation type="submission" date="2022-10" db="EMBL/GenBank/DDBJ databases">
        <title>Complete Genome of Trichothecium roseum strain YXFP-22015, a Plant Pathogen Isolated from Citrus.</title>
        <authorList>
            <person name="Wang Y."/>
            <person name="Zhu L."/>
        </authorList>
    </citation>
    <scope>NUCLEOTIDE SEQUENCE</scope>
    <source>
        <strain evidence="1">YXFP-22015</strain>
    </source>
</reference>